<dbReference type="InterPro" id="IPR001307">
    <property type="entry name" value="Thiosulphate_STrfase_CS"/>
</dbReference>
<keyword evidence="7 9" id="KW-0456">Lyase</keyword>
<comment type="catalytic activity">
    <reaction evidence="9">
        <text>6-phospho-D-gluconate = 2-dehydro-3-deoxy-6-phospho-D-gluconate + H2O</text>
        <dbReference type="Rhea" id="RHEA:17277"/>
        <dbReference type="ChEBI" id="CHEBI:15377"/>
        <dbReference type="ChEBI" id="CHEBI:57569"/>
        <dbReference type="ChEBI" id="CHEBI:58759"/>
        <dbReference type="EC" id="4.2.1.12"/>
    </reaction>
</comment>
<name>A0ABV7EU94_9GAMM</name>
<keyword evidence="4 9" id="KW-0408">Iron</keyword>
<evidence type="ECO:0000256" key="5">
    <source>
        <dbReference type="ARBA" id="ARBA00023014"/>
    </source>
</evidence>
<gene>
    <name evidence="9 13" type="primary">edd</name>
    <name evidence="13" type="ORF">ACFOSU_14645</name>
</gene>
<evidence type="ECO:0000256" key="8">
    <source>
        <dbReference type="ARBA" id="ARBA00023277"/>
    </source>
</evidence>
<dbReference type="Pfam" id="PF24877">
    <property type="entry name" value="ILV_EDD_C"/>
    <property type="match status" value="1"/>
</dbReference>
<dbReference type="Gene3D" id="3.50.30.80">
    <property type="entry name" value="IlvD/EDD C-terminal domain-like"/>
    <property type="match status" value="1"/>
</dbReference>
<dbReference type="SUPFAM" id="SSF143975">
    <property type="entry name" value="IlvD/EDD N-terminal domain-like"/>
    <property type="match status" value="1"/>
</dbReference>
<dbReference type="PROSITE" id="PS00380">
    <property type="entry name" value="RHODANESE_1"/>
    <property type="match status" value="1"/>
</dbReference>
<dbReference type="PROSITE" id="PS00887">
    <property type="entry name" value="ILVD_EDD_2"/>
    <property type="match status" value="1"/>
</dbReference>
<evidence type="ECO:0000313" key="13">
    <source>
        <dbReference type="EMBL" id="MFC3105117.1"/>
    </source>
</evidence>
<evidence type="ECO:0000256" key="6">
    <source>
        <dbReference type="ARBA" id="ARBA00023064"/>
    </source>
</evidence>
<dbReference type="RefSeq" id="WP_380690832.1">
    <property type="nucleotide sequence ID" value="NZ_JBHRSS010000007.1"/>
</dbReference>
<dbReference type="GO" id="GO:0004456">
    <property type="term" value="F:phosphogluconate dehydratase activity"/>
    <property type="evidence" value="ECO:0007669"/>
    <property type="project" value="UniProtKB-EC"/>
</dbReference>
<evidence type="ECO:0000256" key="1">
    <source>
        <dbReference type="ARBA" id="ARBA00006486"/>
    </source>
</evidence>
<dbReference type="EMBL" id="JBHRSS010000007">
    <property type="protein sequence ID" value="MFC3105117.1"/>
    <property type="molecule type" value="Genomic_DNA"/>
</dbReference>
<dbReference type="InterPro" id="IPR037237">
    <property type="entry name" value="IlvD/EDD_N"/>
</dbReference>
<dbReference type="InterPro" id="IPR004786">
    <property type="entry name" value="6-phosphgluc_deHydtase"/>
</dbReference>
<accession>A0ABV7EU94</accession>
<keyword evidence="3 9" id="KW-0479">Metal-binding</keyword>
<comment type="function">
    <text evidence="9">Catalyzes the dehydration of 6-phospho-D-gluconate to 2-dehydro-3-deoxy-6-phospho-D-gluconate.</text>
</comment>
<dbReference type="InterPro" id="IPR056740">
    <property type="entry name" value="ILV_EDD_C"/>
</dbReference>
<feature type="binding site" evidence="9">
    <location>
        <position position="224"/>
    </location>
    <ligand>
        <name>[4Fe-4S] cluster</name>
        <dbReference type="ChEBI" id="CHEBI:49883"/>
    </ligand>
</feature>
<evidence type="ECO:0000313" key="14">
    <source>
        <dbReference type="Proteomes" id="UP001595462"/>
    </source>
</evidence>
<evidence type="ECO:0000256" key="3">
    <source>
        <dbReference type="ARBA" id="ARBA00022723"/>
    </source>
</evidence>
<organism evidence="13 14">
    <name type="scientific">Salinisphaera aquimarina</name>
    <dbReference type="NCBI Taxonomy" id="2094031"/>
    <lineage>
        <taxon>Bacteria</taxon>
        <taxon>Pseudomonadati</taxon>
        <taxon>Pseudomonadota</taxon>
        <taxon>Gammaproteobacteria</taxon>
        <taxon>Salinisphaerales</taxon>
        <taxon>Salinisphaeraceae</taxon>
        <taxon>Salinisphaera</taxon>
    </lineage>
</organism>
<dbReference type="InterPro" id="IPR020558">
    <property type="entry name" value="DiOHA_6PGluconate_deHydtase_CS"/>
</dbReference>
<comment type="cofactor">
    <cofactor evidence="9">
        <name>[4Fe-4S] cluster</name>
        <dbReference type="ChEBI" id="CHEBI:49883"/>
    </cofactor>
    <text evidence="9">Binds 1 [4Fe-4S] cluster.</text>
</comment>
<comment type="pathway">
    <text evidence="9">Carbohydrate metabolism; Entner-Doudoroff pathway.</text>
</comment>
<dbReference type="EC" id="4.2.1.12" evidence="9 10"/>
<dbReference type="PANTHER" id="PTHR43661:SF1">
    <property type="entry name" value="PHOSPHOGLUCONATE DEHYDRATASE"/>
    <property type="match status" value="1"/>
</dbReference>
<keyword evidence="2 9" id="KW-0004">4Fe-4S</keyword>
<keyword evidence="8 9" id="KW-0119">Carbohydrate metabolism</keyword>
<evidence type="ECO:0000259" key="11">
    <source>
        <dbReference type="Pfam" id="PF00920"/>
    </source>
</evidence>
<dbReference type="Pfam" id="PF00920">
    <property type="entry name" value="ILVD_EDD_N"/>
    <property type="match status" value="1"/>
</dbReference>
<dbReference type="Proteomes" id="UP001595462">
    <property type="component" value="Unassembled WGS sequence"/>
</dbReference>
<feature type="domain" description="Dihydroxy-acid/6-phosphogluconate dehydratase C-terminal" evidence="12">
    <location>
        <begin position="408"/>
        <end position="602"/>
    </location>
</feature>
<dbReference type="PANTHER" id="PTHR43661">
    <property type="entry name" value="D-XYLONATE DEHYDRATASE"/>
    <property type="match status" value="1"/>
</dbReference>
<dbReference type="HAMAP" id="MF_02094">
    <property type="entry name" value="Edd"/>
    <property type="match status" value="1"/>
</dbReference>
<dbReference type="PROSITE" id="PS00886">
    <property type="entry name" value="ILVD_EDD_1"/>
    <property type="match status" value="1"/>
</dbReference>
<comment type="caution">
    <text evidence="13">The sequence shown here is derived from an EMBL/GenBank/DDBJ whole genome shotgun (WGS) entry which is preliminary data.</text>
</comment>
<feature type="binding site" evidence="9">
    <location>
        <position position="157"/>
    </location>
    <ligand>
        <name>[4Fe-4S] cluster</name>
        <dbReference type="ChEBI" id="CHEBI:49883"/>
    </ligand>
</feature>
<evidence type="ECO:0000256" key="4">
    <source>
        <dbReference type="ARBA" id="ARBA00023004"/>
    </source>
</evidence>
<evidence type="ECO:0000259" key="12">
    <source>
        <dbReference type="Pfam" id="PF24877"/>
    </source>
</evidence>
<dbReference type="InterPro" id="IPR042096">
    <property type="entry name" value="Dihydro-acid_dehy_C"/>
</dbReference>
<dbReference type="NCBIfam" id="TIGR01196">
    <property type="entry name" value="edd"/>
    <property type="match status" value="1"/>
</dbReference>
<evidence type="ECO:0000256" key="7">
    <source>
        <dbReference type="ARBA" id="ARBA00023239"/>
    </source>
</evidence>
<reference evidence="14" key="1">
    <citation type="journal article" date="2019" name="Int. J. Syst. Evol. Microbiol.">
        <title>The Global Catalogue of Microorganisms (GCM) 10K type strain sequencing project: providing services to taxonomists for standard genome sequencing and annotation.</title>
        <authorList>
            <consortium name="The Broad Institute Genomics Platform"/>
            <consortium name="The Broad Institute Genome Sequencing Center for Infectious Disease"/>
            <person name="Wu L."/>
            <person name="Ma J."/>
        </authorList>
    </citation>
    <scope>NUCLEOTIDE SEQUENCE [LARGE SCALE GENOMIC DNA]</scope>
    <source>
        <strain evidence="14">KCTC 52640</strain>
    </source>
</reference>
<dbReference type="InterPro" id="IPR000581">
    <property type="entry name" value="ILV_EDD_N"/>
</dbReference>
<feature type="domain" description="Dihydroxy-acid/6-phosphogluconate dehydratase N-terminal" evidence="11">
    <location>
        <begin position="68"/>
        <end position="381"/>
    </location>
</feature>
<dbReference type="SUPFAM" id="SSF52016">
    <property type="entry name" value="LeuD/IlvD-like"/>
    <property type="match status" value="1"/>
</dbReference>
<keyword evidence="14" id="KW-1185">Reference proteome</keyword>
<sequence length="610" mass="64453">MMSLHPVIDEVTQRIIERSRGTRADYIARIDHAASKGPHRGHLSCGNLAHGFAAEGTSSKDALAHGQRPNVAIVSAYNDMLSAHQPLGDFPPIIKEAAWAAGGVAQFAGGTPAMCDGVTQGQPGMELSLFSRDVIAMATAVALTHNMFDAALCLGICDKIVPGLLIGALSFGHLPTIFVPGGPMPSGLPNKIKAKVRERYAAGEIGREELLKAESMSYHSPGTCTFYGTANSNQLLMEFMGLHLPGASFVNPGTPLRDALTRAAAERVVGLTALGDDYRPAGHIIDEKAIVNGIVGLLASAGSTNHTMHLVAIARAAGVQIDWTDFADISAVVPQMAKVYPNGTADVNHFHAAGGIQFMIRNLLAAGLAHYDVTTVFGDGLHLYTQEPFLDGDTLIWREGADESHDTDVLRGVAEPFSPTGGLNVLQGNLGRGIIKVSAVEAAHRTIRAAARVFPHQEAVLEAYNADQLNQDTVVVVINQGPRGNGMPELHKLTPALGHLQNQGFQVALLTDGRMSGASGKIPAAIQVTPEASLGGLIGRIRDGDMIALDSDAGTLEVEVDAKELEAREPTTFDNDVDSEYGFGRELFSVFRRNVGSAEQGACALLDAQV</sequence>
<keyword evidence="5 9" id="KW-0411">Iron-sulfur</keyword>
<proteinExistence type="inferred from homology"/>
<comment type="similarity">
    <text evidence="1 9">Belongs to the IlvD/Edd family.</text>
</comment>
<keyword evidence="6 9" id="KW-0311">Gluconate utilization</keyword>
<evidence type="ECO:0000256" key="2">
    <source>
        <dbReference type="ARBA" id="ARBA00022485"/>
    </source>
</evidence>
<evidence type="ECO:0000256" key="9">
    <source>
        <dbReference type="HAMAP-Rule" id="MF_02094"/>
    </source>
</evidence>
<protein>
    <recommendedName>
        <fullName evidence="9 10">Phosphogluconate dehydratase</fullName>
        <ecNumber evidence="9 10">4.2.1.12</ecNumber>
    </recommendedName>
</protein>
<evidence type="ECO:0000256" key="10">
    <source>
        <dbReference type="NCBIfam" id="TIGR01196"/>
    </source>
</evidence>